<organism evidence="2 3">
    <name type="scientific">Prochlorococcus phage P-HM1</name>
    <dbReference type="NCBI Taxonomy" id="445700"/>
    <lineage>
        <taxon>Viruses</taxon>
        <taxon>Duplodnaviria</taxon>
        <taxon>Heunggongvirae</taxon>
        <taxon>Uroviricota</taxon>
        <taxon>Caudoviricetes</taxon>
        <taxon>Eurybiavirus</taxon>
        <taxon>Eurybiavirus PHM2</taxon>
    </lineage>
</organism>
<dbReference type="RefSeq" id="YP_004322592.1">
    <property type="nucleotide sequence ID" value="NC_015280.1"/>
</dbReference>
<evidence type="ECO:0000259" key="1">
    <source>
        <dbReference type="PROSITE" id="PS50835"/>
    </source>
</evidence>
<dbReference type="OrthoDB" id="10571at10239"/>
<dbReference type="InterPro" id="IPR007110">
    <property type="entry name" value="Ig-like_dom"/>
</dbReference>
<evidence type="ECO:0000313" key="2">
    <source>
        <dbReference type="EMBL" id="ADO98791.1"/>
    </source>
</evidence>
<protein>
    <submittedName>
        <fullName evidence="2">Virion structural protein</fullName>
    </submittedName>
</protein>
<accession>E3SMZ8</accession>
<sequence>MSLYGKDDSNANKTKAGIGVAASSNTKTIVFIDDTEAQLAENKARGVSSPGWHSFYTYTDMHGHTRTKSELLVSIAGPEANASETQSDDTIGADITSTITPGTVANVTTFAPAGAVATFSDNGGVDGSRTAGTYTVTDAAGNSSGTGADFTVVVAANGTPTITLVSGGTGYADNETITIADASLGGGGGAAVTVTVTAAATAAATFTLSGASSTGSGASLTYQWQRAEPGSSNFKDLSGKTSANTGSLTGLTTAADNGAKYRCVVNNSIGGVTKTSTAGTLTVTDRT</sequence>
<dbReference type="KEGG" id="vg:10327080"/>
<keyword evidence="3" id="KW-1185">Reference proteome</keyword>
<reference evidence="2 3" key="1">
    <citation type="journal article" date="2010" name="Environ. Microbiol.">
        <title>Genomic analysis of oceanic cyanobacterial myoviruses compared with T4-like myoviruses from diverse hosts and environments.</title>
        <authorList>
            <person name="Sullivan M.B."/>
            <person name="Huang K.H."/>
            <person name="Ignacio-Espinoza J.C."/>
            <person name="Berlin A.M."/>
            <person name="Kelly L."/>
            <person name="Weigele P.R."/>
            <person name="DeFrancesco A.S."/>
            <person name="Kern S.E."/>
            <person name="Thompson L.R."/>
            <person name="Young S."/>
            <person name="Yandava C."/>
            <person name="Fu R."/>
            <person name="Krastins B."/>
            <person name="Chase M."/>
            <person name="Sarracino D."/>
            <person name="Osburne M.S."/>
            <person name="Henn M.R."/>
            <person name="Chisholm S.W."/>
        </authorList>
    </citation>
    <scope>NUCLEOTIDE SEQUENCE [LARGE SCALE GENOMIC DNA]</scope>
    <source>
        <strain evidence="2">M4-247</strain>
    </source>
</reference>
<proteinExistence type="predicted"/>
<dbReference type="InterPro" id="IPR036179">
    <property type="entry name" value="Ig-like_dom_sf"/>
</dbReference>
<evidence type="ECO:0000313" key="3">
    <source>
        <dbReference type="Proteomes" id="UP000006530"/>
    </source>
</evidence>
<dbReference type="Gene3D" id="2.60.40.2700">
    <property type="match status" value="1"/>
</dbReference>
<dbReference type="PROSITE" id="PS50835">
    <property type="entry name" value="IG_LIKE"/>
    <property type="match status" value="1"/>
</dbReference>
<feature type="domain" description="Ig-like" evidence="1">
    <location>
        <begin position="160"/>
        <end position="282"/>
    </location>
</feature>
<dbReference type="Proteomes" id="UP000006530">
    <property type="component" value="Segment"/>
</dbReference>
<gene>
    <name evidence="2" type="ORF">PHM1_167</name>
</gene>
<dbReference type="EMBL" id="GU071101">
    <property type="protein sequence ID" value="ADO98791.1"/>
    <property type="molecule type" value="Genomic_DNA"/>
</dbReference>
<dbReference type="GeneID" id="10327080"/>
<name>E3SMZ8_9CAUD</name>
<dbReference type="SUPFAM" id="SSF48726">
    <property type="entry name" value="Immunoglobulin"/>
    <property type="match status" value="1"/>
</dbReference>